<organism evidence="1">
    <name type="scientific">Anguilla anguilla</name>
    <name type="common">European freshwater eel</name>
    <name type="synonym">Muraena anguilla</name>
    <dbReference type="NCBI Taxonomy" id="7936"/>
    <lineage>
        <taxon>Eukaryota</taxon>
        <taxon>Metazoa</taxon>
        <taxon>Chordata</taxon>
        <taxon>Craniata</taxon>
        <taxon>Vertebrata</taxon>
        <taxon>Euteleostomi</taxon>
        <taxon>Actinopterygii</taxon>
        <taxon>Neopterygii</taxon>
        <taxon>Teleostei</taxon>
        <taxon>Anguilliformes</taxon>
        <taxon>Anguillidae</taxon>
        <taxon>Anguilla</taxon>
    </lineage>
</organism>
<accession>A0A0E9SJP4</accession>
<reference evidence="1" key="2">
    <citation type="journal article" date="2015" name="Fish Shellfish Immunol.">
        <title>Early steps in the European eel (Anguilla anguilla)-Vibrio vulnificus interaction in the gills: Role of the RtxA13 toxin.</title>
        <authorList>
            <person name="Callol A."/>
            <person name="Pajuelo D."/>
            <person name="Ebbesson L."/>
            <person name="Teles M."/>
            <person name="MacKenzie S."/>
            <person name="Amaro C."/>
        </authorList>
    </citation>
    <scope>NUCLEOTIDE SEQUENCE</scope>
</reference>
<evidence type="ECO:0000313" key="1">
    <source>
        <dbReference type="EMBL" id="JAH41609.1"/>
    </source>
</evidence>
<proteinExistence type="predicted"/>
<dbReference type="AlphaFoldDB" id="A0A0E9SJP4"/>
<name>A0A0E9SJP4_ANGAN</name>
<reference evidence="1" key="1">
    <citation type="submission" date="2014-11" db="EMBL/GenBank/DDBJ databases">
        <authorList>
            <person name="Amaro Gonzalez C."/>
        </authorList>
    </citation>
    <scope>NUCLEOTIDE SEQUENCE</scope>
</reference>
<protein>
    <submittedName>
        <fullName evidence="1">Uncharacterized protein</fullName>
    </submittedName>
</protein>
<sequence length="48" mass="5690">MCNLKINIIVKYLDQTAEYFRVCLDNHRFMLNIPFKLVLSGKQTDLTQ</sequence>
<dbReference type="EMBL" id="GBXM01066968">
    <property type="protein sequence ID" value="JAH41609.1"/>
    <property type="molecule type" value="Transcribed_RNA"/>
</dbReference>